<evidence type="ECO:0000313" key="1">
    <source>
        <dbReference type="EMBL" id="SVA22704.1"/>
    </source>
</evidence>
<accession>A0A381U3Q7</accession>
<name>A0A381U3Q7_9ZZZZ</name>
<sequence length="56" mass="6782">MRWLLLGFIGYLLYRLWGPISSIFAIKKTYQKKQRKNTIRSKVQKMDILDADYEDK</sequence>
<organism evidence="1">
    <name type="scientific">marine metagenome</name>
    <dbReference type="NCBI Taxonomy" id="408172"/>
    <lineage>
        <taxon>unclassified sequences</taxon>
        <taxon>metagenomes</taxon>
        <taxon>ecological metagenomes</taxon>
    </lineage>
</organism>
<gene>
    <name evidence="1" type="ORF">METZ01_LOCUS75558</name>
</gene>
<reference evidence="1" key="1">
    <citation type="submission" date="2018-05" db="EMBL/GenBank/DDBJ databases">
        <authorList>
            <person name="Lanie J.A."/>
            <person name="Ng W.-L."/>
            <person name="Kazmierczak K.M."/>
            <person name="Andrzejewski T.M."/>
            <person name="Davidsen T.M."/>
            <person name="Wayne K.J."/>
            <person name="Tettelin H."/>
            <person name="Glass J.I."/>
            <person name="Rusch D."/>
            <person name="Podicherti R."/>
            <person name="Tsui H.-C.T."/>
            <person name="Winkler M.E."/>
        </authorList>
    </citation>
    <scope>NUCLEOTIDE SEQUENCE</scope>
</reference>
<proteinExistence type="predicted"/>
<dbReference type="EMBL" id="UINC01005655">
    <property type="protein sequence ID" value="SVA22704.1"/>
    <property type="molecule type" value="Genomic_DNA"/>
</dbReference>
<protein>
    <submittedName>
        <fullName evidence="1">Uncharacterized protein</fullName>
    </submittedName>
</protein>
<dbReference type="AlphaFoldDB" id="A0A381U3Q7"/>